<reference evidence="2 3" key="2">
    <citation type="journal article" date="2012" name="Eukaryot. Cell">
        <title>Genome update of Botrytis cinerea strains B05.10 and T4.</title>
        <authorList>
            <person name="Staats M."/>
            <person name="van Kan J.A."/>
        </authorList>
    </citation>
    <scope>NUCLEOTIDE SEQUENCE [LARGE SCALE GENOMIC DNA]</scope>
    <source>
        <strain evidence="2 3">B05.10</strain>
    </source>
</reference>
<dbReference type="GeneID" id="36393770"/>
<proteinExistence type="predicted"/>
<organism evidence="2 3">
    <name type="scientific">Botryotinia fuckeliana (strain B05.10)</name>
    <name type="common">Noble rot fungus</name>
    <name type="synonym">Botrytis cinerea</name>
    <dbReference type="NCBI Taxonomy" id="332648"/>
    <lineage>
        <taxon>Eukaryota</taxon>
        <taxon>Fungi</taxon>
        <taxon>Dikarya</taxon>
        <taxon>Ascomycota</taxon>
        <taxon>Pezizomycotina</taxon>
        <taxon>Leotiomycetes</taxon>
        <taxon>Helotiales</taxon>
        <taxon>Sclerotiniaceae</taxon>
        <taxon>Botrytis</taxon>
    </lineage>
</organism>
<dbReference type="OrthoDB" id="9978720at2759"/>
<dbReference type="RefSeq" id="XP_024545963.1">
    <property type="nucleotide sequence ID" value="XM_024690195.1"/>
</dbReference>
<gene>
    <name evidence="2" type="ORF">BCIN_01g00900</name>
</gene>
<name>A0A384J443_BOTFB</name>
<dbReference type="InterPro" id="IPR029058">
    <property type="entry name" value="AB_hydrolase_fold"/>
</dbReference>
<evidence type="ECO:0000313" key="3">
    <source>
        <dbReference type="Proteomes" id="UP000001798"/>
    </source>
</evidence>
<keyword evidence="1" id="KW-0732">Signal</keyword>
<dbReference type="EMBL" id="CP009805">
    <property type="protein sequence ID" value="ATZ45280.1"/>
    <property type="molecule type" value="Genomic_DNA"/>
</dbReference>
<dbReference type="Gene3D" id="3.40.50.1820">
    <property type="entry name" value="alpha/beta hydrolase"/>
    <property type="match status" value="1"/>
</dbReference>
<feature type="chain" id="PRO_5016988214" evidence="1">
    <location>
        <begin position="23"/>
        <end position="113"/>
    </location>
</feature>
<feature type="signal peptide" evidence="1">
    <location>
        <begin position="1"/>
        <end position="22"/>
    </location>
</feature>
<keyword evidence="3" id="KW-1185">Reference proteome</keyword>
<reference evidence="2 3" key="3">
    <citation type="journal article" date="2017" name="Mol. Plant Pathol.">
        <title>A gapless genome sequence of the fungus Botrytis cinerea.</title>
        <authorList>
            <person name="Van Kan J.A."/>
            <person name="Stassen J.H."/>
            <person name="Mosbach A."/>
            <person name="Van Der Lee T.A."/>
            <person name="Faino L."/>
            <person name="Farmer A.D."/>
            <person name="Papasotiriou D.G."/>
            <person name="Zhou S."/>
            <person name="Seidl M.F."/>
            <person name="Cottam E."/>
            <person name="Edel D."/>
            <person name="Hahn M."/>
            <person name="Schwartz D.C."/>
            <person name="Dietrich R.A."/>
            <person name="Widdison S."/>
            <person name="Scalliet G."/>
        </authorList>
    </citation>
    <scope>NUCLEOTIDE SEQUENCE [LARGE SCALE GENOMIC DNA]</scope>
    <source>
        <strain evidence="2 3">B05.10</strain>
    </source>
</reference>
<evidence type="ECO:0000313" key="2">
    <source>
        <dbReference type="EMBL" id="ATZ45280.1"/>
    </source>
</evidence>
<dbReference type="AlphaFoldDB" id="A0A384J443"/>
<evidence type="ECO:0000256" key="1">
    <source>
        <dbReference type="SAM" id="SignalP"/>
    </source>
</evidence>
<accession>A0A384J443</accession>
<dbReference type="Proteomes" id="UP000001798">
    <property type="component" value="Chromosome 1"/>
</dbReference>
<sequence>MHYLSFRLVSFLICLAPWNVLSAPTYQYLREPQTNEVFASRDYFYVGGEYVTTSTNNTLFVNQMYVEHLLPSLIEQPYPIVFIHGQSMTGTIELAQQTRWVSRMGNLFLIPRL</sequence>
<reference evidence="2 3" key="1">
    <citation type="journal article" date="2011" name="PLoS Genet.">
        <title>Genomic analysis of the necrotrophic fungal pathogens Sclerotinia sclerotiorum and Botrytis cinerea.</title>
        <authorList>
            <person name="Amselem J."/>
            <person name="Cuomo C.A."/>
            <person name="van Kan J.A."/>
            <person name="Viaud M."/>
            <person name="Benito E.P."/>
            <person name="Couloux A."/>
            <person name="Coutinho P.M."/>
            <person name="de Vries R.P."/>
            <person name="Dyer P.S."/>
            <person name="Fillinger S."/>
            <person name="Fournier E."/>
            <person name="Gout L."/>
            <person name="Hahn M."/>
            <person name="Kohn L."/>
            <person name="Lapalu N."/>
            <person name="Plummer K.M."/>
            <person name="Pradier J.M."/>
            <person name="Quevillon E."/>
            <person name="Sharon A."/>
            <person name="Simon A."/>
            <person name="ten Have A."/>
            <person name="Tudzynski B."/>
            <person name="Tudzynski P."/>
            <person name="Wincker P."/>
            <person name="Andrew M."/>
            <person name="Anthouard V."/>
            <person name="Beever R.E."/>
            <person name="Beffa R."/>
            <person name="Benoit I."/>
            <person name="Bouzid O."/>
            <person name="Brault B."/>
            <person name="Chen Z."/>
            <person name="Choquer M."/>
            <person name="Collemare J."/>
            <person name="Cotton P."/>
            <person name="Danchin E.G."/>
            <person name="Da Silva C."/>
            <person name="Gautier A."/>
            <person name="Giraud C."/>
            <person name="Giraud T."/>
            <person name="Gonzalez C."/>
            <person name="Grossetete S."/>
            <person name="Guldener U."/>
            <person name="Henrissat B."/>
            <person name="Howlett B.J."/>
            <person name="Kodira C."/>
            <person name="Kretschmer M."/>
            <person name="Lappartient A."/>
            <person name="Leroch M."/>
            <person name="Levis C."/>
            <person name="Mauceli E."/>
            <person name="Neuveglise C."/>
            <person name="Oeser B."/>
            <person name="Pearson M."/>
            <person name="Poulain J."/>
            <person name="Poussereau N."/>
            <person name="Quesneville H."/>
            <person name="Rascle C."/>
            <person name="Schumacher J."/>
            <person name="Segurens B."/>
            <person name="Sexton A."/>
            <person name="Silva E."/>
            <person name="Sirven C."/>
            <person name="Soanes D.M."/>
            <person name="Talbot N.J."/>
            <person name="Templeton M."/>
            <person name="Yandava C."/>
            <person name="Yarden O."/>
            <person name="Zeng Q."/>
            <person name="Rollins J.A."/>
            <person name="Lebrun M.H."/>
            <person name="Dickman M."/>
        </authorList>
    </citation>
    <scope>NUCLEOTIDE SEQUENCE [LARGE SCALE GENOMIC DNA]</scope>
    <source>
        <strain evidence="2 3">B05.10</strain>
    </source>
</reference>
<dbReference type="VEuPathDB" id="FungiDB:Bcin01g00900"/>
<protein>
    <submittedName>
        <fullName evidence="2">Uncharacterized protein</fullName>
    </submittedName>
</protein>